<proteinExistence type="predicted"/>
<dbReference type="Proteomes" id="UP001150238">
    <property type="component" value="Unassembled WGS sequence"/>
</dbReference>
<dbReference type="EMBL" id="JANVFS010000003">
    <property type="protein sequence ID" value="KAJ4494120.1"/>
    <property type="molecule type" value="Genomic_DNA"/>
</dbReference>
<name>A0A9W9E0L8_9AGAR</name>
<gene>
    <name evidence="2" type="ORF">C8J55DRAFT_555517</name>
</gene>
<evidence type="ECO:0000259" key="1">
    <source>
        <dbReference type="Pfam" id="PF12920"/>
    </source>
</evidence>
<reference evidence="2" key="1">
    <citation type="submission" date="2022-08" db="EMBL/GenBank/DDBJ databases">
        <authorList>
            <consortium name="DOE Joint Genome Institute"/>
            <person name="Min B."/>
            <person name="Riley R."/>
            <person name="Sierra-Patev S."/>
            <person name="Naranjo-Ortiz M."/>
            <person name="Looney B."/>
            <person name="Konkel Z."/>
            <person name="Slot J.C."/>
            <person name="Sakamoto Y."/>
            <person name="Steenwyk J.L."/>
            <person name="Rokas A."/>
            <person name="Carro J."/>
            <person name="Camarero S."/>
            <person name="Ferreira P."/>
            <person name="Molpeceres G."/>
            <person name="Ruiz-Duenas F.J."/>
            <person name="Serrano A."/>
            <person name="Henrissat B."/>
            <person name="Drula E."/>
            <person name="Hughes K.W."/>
            <person name="Mata J.L."/>
            <person name="Ishikawa N.K."/>
            <person name="Vargas-Isla R."/>
            <person name="Ushijima S."/>
            <person name="Smith C.A."/>
            <person name="Ahrendt S."/>
            <person name="Andreopoulos W."/>
            <person name="He G."/>
            <person name="Labutti K."/>
            <person name="Lipzen A."/>
            <person name="Ng V."/>
            <person name="Sandor L."/>
            <person name="Barry K."/>
            <person name="Martinez A.T."/>
            <person name="Xiao Y."/>
            <person name="Gibbons J.G."/>
            <person name="Terashima K."/>
            <person name="Hibbett D.S."/>
            <person name="Grigoriev I.V."/>
        </authorList>
    </citation>
    <scope>NUCLEOTIDE SEQUENCE</scope>
    <source>
        <strain evidence="2">Sp2 HRB7682 ss15</strain>
    </source>
</reference>
<evidence type="ECO:0000313" key="2">
    <source>
        <dbReference type="EMBL" id="KAJ4494120.1"/>
    </source>
</evidence>
<organism evidence="2 3">
    <name type="scientific">Lentinula lateritia</name>
    <dbReference type="NCBI Taxonomy" id="40482"/>
    <lineage>
        <taxon>Eukaryota</taxon>
        <taxon>Fungi</taxon>
        <taxon>Dikarya</taxon>
        <taxon>Basidiomycota</taxon>
        <taxon>Agaricomycotina</taxon>
        <taxon>Agaricomycetes</taxon>
        <taxon>Agaricomycetidae</taxon>
        <taxon>Agaricales</taxon>
        <taxon>Marasmiineae</taxon>
        <taxon>Omphalotaceae</taxon>
        <taxon>Lentinula</taxon>
    </lineage>
</organism>
<comment type="caution">
    <text evidence="2">The sequence shown here is derived from an EMBL/GenBank/DDBJ whole genome shotgun (WGS) entry which is preliminary data.</text>
</comment>
<sequence>MAEGGDPAIQDFVKDPQAFLTPSAPNSLATAVSSYNMFPPSLTLKPGGVPDQGHFQFVRDDFDDKTRRTFEIKYYGAEEGTNTVWAYNLGYNGGALTSRTPSFIDIPKKVPDNTFLFTGSLTGCSVIVTNLDENTYRVFHDSRFDSSLLYDNVEMAIDYSGYVVSDPGLDNQGKLTSAGGAACVFMQYRDGKWNMFVQKQTLASARKQTPEGSKDTTVVVPRRTEISFAFKTDDPTKPSVVDIGYFPIIVSQPGSYNAEQVRALFDTRRTIIREQLRRVAIEALPDTTIPDVPDGEFEPFEGNKINLRNPGVSSSQAVRDVVEQAQDTVRKQLEAAEGNLPLDVSQLQKVNLKELVNPTLGQSKDSDILYLWIKQKEARGLDAVVITDGRLEAPLGSTAGERFTDQQLDALRVGNEDFTAGYDSYDSTEIPGFASNMTSSEMVTLFDESTDLTQTQRGALVHHIRVASEQEFRESVWQKTDNIVGMFQEAGGATKPMPQDLLLNAVPDEYGGRCYPLVRAMSVALAQSDFAVDQLGIKLVSISTSSNADLLNAELFRQCLKDLHSSYPAAEASTLVGPTNLQDAVSKLSAEEGSSTIFALNTNIHAMLLGATNRGGKISYHFYDPNFTLATFASQQELVDATTKFFVELGYADIYAADGTPSDPVFSLVQIDTDKMARIGFDFNLNVADFHESETLSETITIRAAPELYLPDPARFTENRALSSGASLLEASELAEAWRDATAKLEASTGLGEHWMPILETLEDLDSGGYRVQFVNLEDLSETQWISTDDPEIKDFKAYLDERLKALDHAYEFEGGTFVQKEDVTSAEAIDGLNAMFVVKTLIEHFNSRNNASEGNGNTNSNLAMALKVQSYLNLTQLGQQSLGDVVKVVELTQTIIRSEQAAQSSLSTVVRAFGRISEGAGFLFGAANVVFDAYELSNAQNEIQKAVFGTQLAFDSASFLASAGSVGAGMLGASSAAAVLGGVSVILGGLAFGLGALASAFGQVAEDAQTVGRYFGDTEAAYKAGGYKYDEEHKILVPLVGAVISELDLTGDVQYDSQYIYRTHHGSTGSGYINYFFWVGDFPQMVRDKSQAINIREGIGAPASGKLANTADYTTVILPATPKSYISYEYMILPFATTRHDYGFDIIRRLEVDKRFDYDFYIFPSEYLIRRISHEYVETSVAVKLDGRPVRVQAPSLPDNMHNVLKYTLQGAGADYTVGLMAGVGITLSSVENTRWILDCRDLANDTITVGDDTVSVGGVQVIVSNRDFSSMLAINKNAEVLQVDFDNHTTFVVEEDASKFPAGNENILAYLNDLNDKHLLRGMFITVENYTTPSGQAVGRAFYDVTNKRLLYTVDAPTELTENVQFGAEISTGEVYLYNVEHPGIWRVDPATGTCLAKYDALCPYPNRTLIRVWQEDDHAHAVFRHQLEENKFGELTYVLEADSMRLVSIVGNSDLLLLLNRLAKWNLSNDNLLAAYIDTDNPSPPSLPTDSLPGATIKAEIDSHMISVFGQADDGVAYRFWIRFADGAIIKPGFTPPADLVLAGFITPPLGNAEEFCFFSLAEQRITIQTNTPTQTVTPVTIPSEFGKLANVFCVNNELFAITVMGYVLRLTSQGELFLKAVNRQWFTQFQGSGEHNEPWWTVLKSFAESHGSTTVSILGLHSVDHGAVPAWFCNGRIVITSPHLRGQQLQIAGLTNGGGEAWLCHWKTEESGQLFSQPLIPNDKLATVLSPTTPDVISDQIPEGTRVLEAYPFKTVLMTNNGLQYSNTDGVIFIIMDQDTITLYGVDKSWQESHLENLEADLGELAKQWRHGEVVVMQGLVPTTTPAWYLVPAGKIVVVTNNSITWGDNPLWLGTDLNGTTGYFYVVSQGAIYSIGVGEPPRLQQYVSMTVRFNDLLVLIPRPGEFCASIALWNVRYSMLSQRNGTDNTLYFLQQPSWAYYNANVVEWKGPGTVQIQVMFEDAGALLAKKIGEDLVIFDVAADTRSLTMRKAFQGADTGYGKFNVNFAAAGLGFGITPAVVQGAQLWLQDTAKLDYLPDVTVKTIGYYLQNSGK</sequence>
<dbReference type="InterPro" id="IPR024769">
    <property type="entry name" value="TcdA/TcdB_pore_forming"/>
</dbReference>
<dbReference type="Pfam" id="PF12920">
    <property type="entry name" value="TcdA_TcdB_pore"/>
    <property type="match status" value="1"/>
</dbReference>
<feature type="domain" description="TcdA/TcdB toxin pore forming" evidence="1">
    <location>
        <begin position="736"/>
        <end position="1391"/>
    </location>
</feature>
<evidence type="ECO:0000313" key="3">
    <source>
        <dbReference type="Proteomes" id="UP001150238"/>
    </source>
</evidence>
<dbReference type="CDD" id="cd20495">
    <property type="entry name" value="C58_PaToxP-like"/>
    <property type="match status" value="1"/>
</dbReference>
<accession>A0A9W9E0L8</accession>
<protein>
    <submittedName>
        <fullName evidence="2">TcdA/TcdB pore forming domain-containing protein</fullName>
    </submittedName>
</protein>
<reference evidence="2" key="2">
    <citation type="journal article" date="2023" name="Proc. Natl. Acad. Sci. U.S.A.">
        <title>A global phylogenomic analysis of the shiitake genus Lentinula.</title>
        <authorList>
            <person name="Sierra-Patev S."/>
            <person name="Min B."/>
            <person name="Naranjo-Ortiz M."/>
            <person name="Looney B."/>
            <person name="Konkel Z."/>
            <person name="Slot J.C."/>
            <person name="Sakamoto Y."/>
            <person name="Steenwyk J.L."/>
            <person name="Rokas A."/>
            <person name="Carro J."/>
            <person name="Camarero S."/>
            <person name="Ferreira P."/>
            <person name="Molpeceres G."/>
            <person name="Ruiz-Duenas F.J."/>
            <person name="Serrano A."/>
            <person name="Henrissat B."/>
            <person name="Drula E."/>
            <person name="Hughes K.W."/>
            <person name="Mata J.L."/>
            <person name="Ishikawa N.K."/>
            <person name="Vargas-Isla R."/>
            <person name="Ushijima S."/>
            <person name="Smith C.A."/>
            <person name="Donoghue J."/>
            <person name="Ahrendt S."/>
            <person name="Andreopoulos W."/>
            <person name="He G."/>
            <person name="LaButti K."/>
            <person name="Lipzen A."/>
            <person name="Ng V."/>
            <person name="Riley R."/>
            <person name="Sandor L."/>
            <person name="Barry K."/>
            <person name="Martinez A.T."/>
            <person name="Xiao Y."/>
            <person name="Gibbons J.G."/>
            <person name="Terashima K."/>
            <person name="Grigoriev I.V."/>
            <person name="Hibbett D."/>
        </authorList>
    </citation>
    <scope>NUCLEOTIDE SEQUENCE</scope>
    <source>
        <strain evidence="2">Sp2 HRB7682 ss15</strain>
    </source>
</reference>